<dbReference type="Proteomes" id="UP000276834">
    <property type="component" value="Unassembled WGS sequence"/>
</dbReference>
<reference evidence="1 2" key="1">
    <citation type="journal article" date="2018" name="Proc. R. Soc. B">
        <title>A non-coding region near Follistatin controls head colour polymorphism in the Gouldian finch.</title>
        <authorList>
            <person name="Toomey M.B."/>
            <person name="Marques C.I."/>
            <person name="Andrade P."/>
            <person name="Araujo P.M."/>
            <person name="Sabatino S."/>
            <person name="Gazda M.A."/>
            <person name="Afonso S."/>
            <person name="Lopes R.J."/>
            <person name="Corbo J.C."/>
            <person name="Carneiro M."/>
        </authorList>
    </citation>
    <scope>NUCLEOTIDE SEQUENCE [LARGE SCALE GENOMIC DNA]</scope>
    <source>
        <strain evidence="1">Red01</strain>
        <tissue evidence="1">Muscle</tissue>
    </source>
</reference>
<dbReference type="EMBL" id="QUSF01000291">
    <property type="protein sequence ID" value="RLV84196.1"/>
    <property type="molecule type" value="Genomic_DNA"/>
</dbReference>
<proteinExistence type="predicted"/>
<gene>
    <name evidence="1" type="ORF">DV515_00016324</name>
</gene>
<protein>
    <submittedName>
        <fullName evidence="1">Uncharacterized protein</fullName>
    </submittedName>
</protein>
<evidence type="ECO:0000313" key="2">
    <source>
        <dbReference type="Proteomes" id="UP000276834"/>
    </source>
</evidence>
<evidence type="ECO:0000313" key="1">
    <source>
        <dbReference type="EMBL" id="RLV84196.1"/>
    </source>
</evidence>
<keyword evidence="2" id="KW-1185">Reference proteome</keyword>
<sequence>MHEAKLMEECDELMEIIRQRKQVIAVKIKETKVRGPSSCVPGHRCPPVPTGWPLQGLPLVWESSCSQ</sequence>
<accession>A0A3L8RUB2</accession>
<organism evidence="1 2">
    <name type="scientific">Chloebia gouldiae</name>
    <name type="common">Gouldian finch</name>
    <name type="synonym">Erythrura gouldiae</name>
    <dbReference type="NCBI Taxonomy" id="44316"/>
    <lineage>
        <taxon>Eukaryota</taxon>
        <taxon>Metazoa</taxon>
        <taxon>Chordata</taxon>
        <taxon>Craniata</taxon>
        <taxon>Vertebrata</taxon>
        <taxon>Euteleostomi</taxon>
        <taxon>Archelosauria</taxon>
        <taxon>Archosauria</taxon>
        <taxon>Dinosauria</taxon>
        <taxon>Saurischia</taxon>
        <taxon>Theropoda</taxon>
        <taxon>Coelurosauria</taxon>
        <taxon>Aves</taxon>
        <taxon>Neognathae</taxon>
        <taxon>Neoaves</taxon>
        <taxon>Telluraves</taxon>
        <taxon>Australaves</taxon>
        <taxon>Passeriformes</taxon>
        <taxon>Passeroidea</taxon>
        <taxon>Passeridae</taxon>
        <taxon>Chloebia</taxon>
    </lineage>
</organism>
<dbReference type="AlphaFoldDB" id="A0A3L8RUB2"/>
<comment type="caution">
    <text evidence="1">The sequence shown here is derived from an EMBL/GenBank/DDBJ whole genome shotgun (WGS) entry which is preliminary data.</text>
</comment>
<name>A0A3L8RUB2_CHLGU</name>